<reference evidence="3 4" key="1">
    <citation type="submission" date="2020-04" db="EMBL/GenBank/DDBJ databases">
        <authorList>
            <person name="De Canck E."/>
        </authorList>
    </citation>
    <scope>NUCLEOTIDE SEQUENCE [LARGE SCALE GENOMIC DNA]</scope>
    <source>
        <strain evidence="3 4">LMG 28614</strain>
    </source>
</reference>
<protein>
    <recommendedName>
        <fullName evidence="2">Serine aminopeptidase S33 domain-containing protein</fullName>
    </recommendedName>
</protein>
<evidence type="ECO:0000313" key="4">
    <source>
        <dbReference type="Proteomes" id="UP000494365"/>
    </source>
</evidence>
<dbReference type="Pfam" id="PF12146">
    <property type="entry name" value="Hydrolase_4"/>
    <property type="match status" value="1"/>
</dbReference>
<dbReference type="AlphaFoldDB" id="A0A6S7BHD2"/>
<proteinExistence type="predicted"/>
<dbReference type="RefSeq" id="WP_175152063.1">
    <property type="nucleotide sequence ID" value="NZ_CADIKK010000026.1"/>
</dbReference>
<evidence type="ECO:0000313" key="3">
    <source>
        <dbReference type="EMBL" id="CAB3799669.1"/>
    </source>
</evidence>
<feature type="region of interest" description="Disordered" evidence="1">
    <location>
        <begin position="484"/>
        <end position="521"/>
    </location>
</feature>
<evidence type="ECO:0000256" key="1">
    <source>
        <dbReference type="SAM" id="MobiDB-lite"/>
    </source>
</evidence>
<dbReference type="Gene3D" id="3.40.50.1820">
    <property type="entry name" value="alpha/beta hydrolase"/>
    <property type="match status" value="1"/>
</dbReference>
<gene>
    <name evidence="3" type="ORF">LMG28614_05021</name>
</gene>
<dbReference type="EMBL" id="CADIKK010000026">
    <property type="protein sequence ID" value="CAB3799669.1"/>
    <property type="molecule type" value="Genomic_DNA"/>
</dbReference>
<dbReference type="InterPro" id="IPR022742">
    <property type="entry name" value="Hydrolase_4"/>
</dbReference>
<keyword evidence="4" id="KW-1185">Reference proteome</keyword>
<dbReference type="SUPFAM" id="SSF53474">
    <property type="entry name" value="alpha/beta-Hydrolases"/>
    <property type="match status" value="1"/>
</dbReference>
<evidence type="ECO:0000259" key="2">
    <source>
        <dbReference type="Pfam" id="PF12146"/>
    </source>
</evidence>
<dbReference type="Proteomes" id="UP000494365">
    <property type="component" value="Unassembled WGS sequence"/>
</dbReference>
<organism evidence="3 4">
    <name type="scientific">Paraburkholderia ultramafica</name>
    <dbReference type="NCBI Taxonomy" id="1544867"/>
    <lineage>
        <taxon>Bacteria</taxon>
        <taxon>Pseudomonadati</taxon>
        <taxon>Pseudomonadota</taxon>
        <taxon>Betaproteobacteria</taxon>
        <taxon>Burkholderiales</taxon>
        <taxon>Burkholderiaceae</taxon>
        <taxon>Paraburkholderia</taxon>
    </lineage>
</organism>
<dbReference type="InterPro" id="IPR051044">
    <property type="entry name" value="MAG_DAG_Lipase"/>
</dbReference>
<feature type="domain" description="Serine aminopeptidase S33" evidence="2">
    <location>
        <begin position="117"/>
        <end position="237"/>
    </location>
</feature>
<accession>A0A6S7BHD2</accession>
<dbReference type="PANTHER" id="PTHR11614">
    <property type="entry name" value="PHOSPHOLIPASE-RELATED"/>
    <property type="match status" value="1"/>
</dbReference>
<sequence>MLRTSLKVIKISALILVLLIIAALGLRAWYSQRAPELAVWHTYVPREMTIVEMDAGDWNAYLKAESRVFEDVRTNVVEKLSAAQRVPSNRYYEGSPIYPEHFEQNWNRSYILEPSGPPVGAVVLLHGLTDAPFSLRHIARRYRDRGFVAIGIRLPGHGTVPGALTRVEWREWAAATRLAVREARRRIGPDKPLELVGFSNGGALALQYALDAIENPALSRPTRVVLISPMIGVTRYARFAGLAGLPAVFPAFERAAWLGIVPEFNPFKYNSFPVNGARQSHLLTSTIQEQIIRLHRENRLTALPPVLTFQSVTDFTVSTPAVMSSLYDQLPENGSEVVLFDVNRSVRFRTFLRVASYTALSRLLRVGPQNYRATVIANASPESSSTVERSVDAGEVETRVKPLNIDYPQDIFSLSHVAIPFPVTDALYGIAPDDKEDFNENLGTLAPRGERGTLILTLDSMFRIASNPFFPYLLQRIDEGIGKMPPPVVKSPERSHATAAGQPDESADTLPEFNEVGTYEP</sequence>
<dbReference type="InterPro" id="IPR029058">
    <property type="entry name" value="AB_hydrolase_fold"/>
</dbReference>
<name>A0A6S7BHD2_9BURK</name>